<dbReference type="InterPro" id="IPR009057">
    <property type="entry name" value="Homeodomain-like_sf"/>
</dbReference>
<gene>
    <name evidence="5" type="ORF">F4561_001363</name>
</gene>
<keyword evidence="2 5" id="KW-0238">DNA-binding</keyword>
<dbReference type="Proteomes" id="UP000523007">
    <property type="component" value="Unassembled WGS sequence"/>
</dbReference>
<dbReference type="InterPro" id="IPR050204">
    <property type="entry name" value="AraC_XylS_family_regulators"/>
</dbReference>
<dbReference type="PROSITE" id="PS01124">
    <property type="entry name" value="HTH_ARAC_FAMILY_2"/>
    <property type="match status" value="1"/>
</dbReference>
<evidence type="ECO:0000313" key="5">
    <source>
        <dbReference type="EMBL" id="MBB4930543.1"/>
    </source>
</evidence>
<comment type="caution">
    <text evidence="5">The sequence shown here is derived from an EMBL/GenBank/DDBJ whole genome shotgun (WGS) entry which is preliminary data.</text>
</comment>
<dbReference type="RefSeq" id="WP_184575822.1">
    <property type="nucleotide sequence ID" value="NZ_JACHJT010000001.1"/>
</dbReference>
<dbReference type="GO" id="GO:0003700">
    <property type="term" value="F:DNA-binding transcription factor activity"/>
    <property type="evidence" value="ECO:0007669"/>
    <property type="project" value="InterPro"/>
</dbReference>
<evidence type="ECO:0000256" key="3">
    <source>
        <dbReference type="ARBA" id="ARBA00023163"/>
    </source>
</evidence>
<dbReference type="SMART" id="SM00342">
    <property type="entry name" value="HTH_ARAC"/>
    <property type="match status" value="1"/>
</dbReference>
<reference evidence="5 6" key="1">
    <citation type="submission" date="2020-08" db="EMBL/GenBank/DDBJ databases">
        <title>Sequencing the genomes of 1000 actinobacteria strains.</title>
        <authorList>
            <person name="Klenk H.-P."/>
        </authorList>
    </citation>
    <scope>NUCLEOTIDE SEQUENCE [LARGE SCALE GENOMIC DNA]</scope>
    <source>
        <strain evidence="5 6">DSM 102030</strain>
    </source>
</reference>
<dbReference type="AlphaFoldDB" id="A0A7W7REJ2"/>
<evidence type="ECO:0000259" key="4">
    <source>
        <dbReference type="PROSITE" id="PS01124"/>
    </source>
</evidence>
<dbReference type="PANTHER" id="PTHR46796">
    <property type="entry name" value="HTH-TYPE TRANSCRIPTIONAL ACTIVATOR RHAS-RELATED"/>
    <property type="match status" value="1"/>
</dbReference>
<proteinExistence type="predicted"/>
<keyword evidence="3" id="KW-0804">Transcription</keyword>
<organism evidence="5 6">
    <name type="scientific">Lipingzhangella halophila</name>
    <dbReference type="NCBI Taxonomy" id="1783352"/>
    <lineage>
        <taxon>Bacteria</taxon>
        <taxon>Bacillati</taxon>
        <taxon>Actinomycetota</taxon>
        <taxon>Actinomycetes</taxon>
        <taxon>Streptosporangiales</taxon>
        <taxon>Nocardiopsidaceae</taxon>
        <taxon>Lipingzhangella</taxon>
    </lineage>
</organism>
<dbReference type="GO" id="GO:0043565">
    <property type="term" value="F:sequence-specific DNA binding"/>
    <property type="evidence" value="ECO:0007669"/>
    <property type="project" value="InterPro"/>
</dbReference>
<dbReference type="InterPro" id="IPR035418">
    <property type="entry name" value="AraC-bd_2"/>
</dbReference>
<dbReference type="Gene3D" id="1.10.10.60">
    <property type="entry name" value="Homeodomain-like"/>
    <property type="match status" value="1"/>
</dbReference>
<keyword evidence="6" id="KW-1185">Reference proteome</keyword>
<dbReference type="Pfam" id="PF14525">
    <property type="entry name" value="AraC_binding_2"/>
    <property type="match status" value="1"/>
</dbReference>
<dbReference type="InterPro" id="IPR018060">
    <property type="entry name" value="HTH_AraC"/>
</dbReference>
<evidence type="ECO:0000256" key="2">
    <source>
        <dbReference type="ARBA" id="ARBA00023125"/>
    </source>
</evidence>
<dbReference type="EMBL" id="JACHJT010000001">
    <property type="protein sequence ID" value="MBB4930543.1"/>
    <property type="molecule type" value="Genomic_DNA"/>
</dbReference>
<keyword evidence="1" id="KW-0805">Transcription regulation</keyword>
<evidence type="ECO:0000256" key="1">
    <source>
        <dbReference type="ARBA" id="ARBA00023015"/>
    </source>
</evidence>
<protein>
    <submittedName>
        <fullName evidence="5">AraC-like DNA-binding protein</fullName>
    </submittedName>
</protein>
<sequence length="317" mass="34625">MRKGAAATRPGGTTGSLGFDDYRMAASQAVTALDMHSARPEEFQGRLTASGTGDIRVFDIRADEHTVHRTPAHLHSGSHHDLKFTMIEQGGGMVVQDGRETLLRTGDMAIYDTDRPYSLLFDDSVRLSVVMFPKELLEIPCPDIGRLTALRLDANSSVSAMVRPYLARLAQQASELDEHVARRLLRSAVDMVGTVIEANLVQVPAQGTHATLMRRILDFIDDNLASPELNPARIASAHFISVRQLHALFSVQGATVSTVIRTRRLERCYDDLVSSRQAGRSVSAIAAAHGFVDAAHFSRTFRARFGVPPSSVRPPSS</sequence>
<evidence type="ECO:0000313" key="6">
    <source>
        <dbReference type="Proteomes" id="UP000523007"/>
    </source>
</evidence>
<dbReference type="SUPFAM" id="SSF46689">
    <property type="entry name" value="Homeodomain-like"/>
    <property type="match status" value="1"/>
</dbReference>
<dbReference type="Pfam" id="PF12833">
    <property type="entry name" value="HTH_18"/>
    <property type="match status" value="1"/>
</dbReference>
<feature type="domain" description="HTH araC/xylS-type" evidence="4">
    <location>
        <begin position="214"/>
        <end position="315"/>
    </location>
</feature>
<name>A0A7W7REJ2_9ACTN</name>
<dbReference type="PANTHER" id="PTHR46796:SF6">
    <property type="entry name" value="ARAC SUBFAMILY"/>
    <property type="match status" value="1"/>
</dbReference>
<accession>A0A7W7REJ2</accession>